<keyword evidence="4 5" id="KW-0472">Membrane</keyword>
<dbReference type="SUPFAM" id="SSF103473">
    <property type="entry name" value="MFS general substrate transporter"/>
    <property type="match status" value="1"/>
</dbReference>
<name>A0ABW3KCT2_9BACT</name>
<feature type="domain" description="Major facilitator superfamily (MFS) profile" evidence="6">
    <location>
        <begin position="13"/>
        <end position="421"/>
    </location>
</feature>
<evidence type="ECO:0000256" key="1">
    <source>
        <dbReference type="ARBA" id="ARBA00004141"/>
    </source>
</evidence>
<proteinExistence type="predicted"/>
<gene>
    <name evidence="7" type="ORF">ACFQ21_25855</name>
</gene>
<evidence type="ECO:0000256" key="3">
    <source>
        <dbReference type="ARBA" id="ARBA00022989"/>
    </source>
</evidence>
<feature type="transmembrane region" description="Helical" evidence="5">
    <location>
        <begin position="394"/>
        <end position="417"/>
    </location>
</feature>
<comment type="caution">
    <text evidence="7">The sequence shown here is derived from an EMBL/GenBank/DDBJ whole genome shotgun (WGS) entry which is preliminary data.</text>
</comment>
<comment type="subcellular location">
    <subcellularLocation>
        <location evidence="1">Membrane</location>
        <topology evidence="1">Multi-pass membrane protein</topology>
    </subcellularLocation>
</comment>
<keyword evidence="2 5" id="KW-0812">Transmembrane</keyword>
<feature type="transmembrane region" description="Helical" evidence="5">
    <location>
        <begin position="292"/>
        <end position="310"/>
    </location>
</feature>
<evidence type="ECO:0000313" key="7">
    <source>
        <dbReference type="EMBL" id="MFD1002777.1"/>
    </source>
</evidence>
<sequence length="431" mass="47230">MSESKFKPLWSLPVVVAALGYFVDIYDLLLFSIVRRPSLISLGVPEDQLFDQGEHLLRIQMAGLLVGGIIWGIMGDKRGRLSVLFGSILLYSLANIANGFVTSVDQYVILRFIAGIGLAGELGAGVTLVSESLPPNLRGYGTTIIATVGLMGAVVGNLVSQTKFVSSSFESWQISYFVGGGMGLLLLIARVSVFESRIFIESKQQNIARGNFFQLFTKRSRLIKFLGCIFIGLPIWYVIGILVTFSTEFATALSIDGKITPGNAIMYSYIGLAVGDLASGFSSQIFKSRKKIVFIFILLTLCFIVFYLFTPVRDANFFYVTCFILGVGIGYWALFVTIAAEQFGTNLRSTVATSVPNFIRGTVIPLTLLFKFLRDNLHAYYRPSLGDAAAKSTGMIYGALIVGVTTVVIALVALRFIDETYGRDMNFVEED</sequence>
<feature type="transmembrane region" description="Helical" evidence="5">
    <location>
        <begin position="81"/>
        <end position="101"/>
    </location>
</feature>
<keyword evidence="3 5" id="KW-1133">Transmembrane helix</keyword>
<feature type="transmembrane region" description="Helical" evidence="5">
    <location>
        <begin position="12"/>
        <end position="35"/>
    </location>
</feature>
<dbReference type="Gene3D" id="1.20.1250.20">
    <property type="entry name" value="MFS general substrate transporter like domains"/>
    <property type="match status" value="2"/>
</dbReference>
<dbReference type="InterPro" id="IPR036259">
    <property type="entry name" value="MFS_trans_sf"/>
</dbReference>
<dbReference type="InterPro" id="IPR020846">
    <property type="entry name" value="MFS_dom"/>
</dbReference>
<accession>A0ABW3KCT2</accession>
<dbReference type="Pfam" id="PF07690">
    <property type="entry name" value="MFS_1"/>
    <property type="match status" value="1"/>
</dbReference>
<feature type="transmembrane region" description="Helical" evidence="5">
    <location>
        <begin position="316"/>
        <end position="336"/>
    </location>
</feature>
<dbReference type="EMBL" id="JBHTKA010000014">
    <property type="protein sequence ID" value="MFD1002777.1"/>
    <property type="molecule type" value="Genomic_DNA"/>
</dbReference>
<dbReference type="RefSeq" id="WP_377584433.1">
    <property type="nucleotide sequence ID" value="NZ_JBHTKA010000014.1"/>
</dbReference>
<dbReference type="PANTHER" id="PTHR23508:SF10">
    <property type="entry name" value="CARBOXYLIC ACID TRANSPORTER PROTEIN HOMOLOG"/>
    <property type="match status" value="1"/>
</dbReference>
<evidence type="ECO:0000259" key="6">
    <source>
        <dbReference type="PROSITE" id="PS50850"/>
    </source>
</evidence>
<evidence type="ECO:0000256" key="2">
    <source>
        <dbReference type="ARBA" id="ARBA00022692"/>
    </source>
</evidence>
<dbReference type="Proteomes" id="UP001597112">
    <property type="component" value="Unassembled WGS sequence"/>
</dbReference>
<protein>
    <submittedName>
        <fullName evidence="7">MFS transporter</fullName>
    </submittedName>
</protein>
<feature type="transmembrane region" description="Helical" evidence="5">
    <location>
        <begin position="140"/>
        <end position="160"/>
    </location>
</feature>
<evidence type="ECO:0000256" key="4">
    <source>
        <dbReference type="ARBA" id="ARBA00023136"/>
    </source>
</evidence>
<feature type="transmembrane region" description="Helical" evidence="5">
    <location>
        <begin position="107"/>
        <end position="128"/>
    </location>
</feature>
<dbReference type="InterPro" id="IPR011701">
    <property type="entry name" value="MFS"/>
</dbReference>
<evidence type="ECO:0000313" key="8">
    <source>
        <dbReference type="Proteomes" id="UP001597112"/>
    </source>
</evidence>
<feature type="transmembrane region" description="Helical" evidence="5">
    <location>
        <begin position="222"/>
        <end position="245"/>
    </location>
</feature>
<evidence type="ECO:0000256" key="5">
    <source>
        <dbReference type="SAM" id="Phobius"/>
    </source>
</evidence>
<reference evidence="8" key="1">
    <citation type="journal article" date="2019" name="Int. J. Syst. Evol. Microbiol.">
        <title>The Global Catalogue of Microorganisms (GCM) 10K type strain sequencing project: providing services to taxonomists for standard genome sequencing and annotation.</title>
        <authorList>
            <consortium name="The Broad Institute Genomics Platform"/>
            <consortium name="The Broad Institute Genome Sequencing Center for Infectious Disease"/>
            <person name="Wu L."/>
            <person name="Ma J."/>
        </authorList>
    </citation>
    <scope>NUCLEOTIDE SEQUENCE [LARGE SCALE GENOMIC DNA]</scope>
    <source>
        <strain evidence="8">CCUG 58938</strain>
    </source>
</reference>
<feature type="transmembrane region" description="Helical" evidence="5">
    <location>
        <begin position="172"/>
        <end position="193"/>
    </location>
</feature>
<keyword evidence="8" id="KW-1185">Reference proteome</keyword>
<dbReference type="PANTHER" id="PTHR23508">
    <property type="entry name" value="CARBOXYLIC ACID TRANSPORTER PROTEIN HOMOLOG"/>
    <property type="match status" value="1"/>
</dbReference>
<dbReference type="PROSITE" id="PS50850">
    <property type="entry name" value="MFS"/>
    <property type="match status" value="1"/>
</dbReference>
<feature type="transmembrane region" description="Helical" evidence="5">
    <location>
        <begin position="55"/>
        <end position="74"/>
    </location>
</feature>
<feature type="transmembrane region" description="Helical" evidence="5">
    <location>
        <begin position="265"/>
        <end position="285"/>
    </location>
</feature>
<organism evidence="7 8">
    <name type="scientific">Ohtaekwangia kribbensis</name>
    <dbReference type="NCBI Taxonomy" id="688913"/>
    <lineage>
        <taxon>Bacteria</taxon>
        <taxon>Pseudomonadati</taxon>
        <taxon>Bacteroidota</taxon>
        <taxon>Cytophagia</taxon>
        <taxon>Cytophagales</taxon>
        <taxon>Fulvivirgaceae</taxon>
        <taxon>Ohtaekwangia</taxon>
    </lineage>
</organism>
<feature type="transmembrane region" description="Helical" evidence="5">
    <location>
        <begin position="357"/>
        <end position="374"/>
    </location>
</feature>